<feature type="compositionally biased region" description="Basic and acidic residues" evidence="1">
    <location>
        <begin position="154"/>
        <end position="164"/>
    </location>
</feature>
<dbReference type="Proteomes" id="UP000078512">
    <property type="component" value="Unassembled WGS sequence"/>
</dbReference>
<feature type="region of interest" description="Disordered" evidence="1">
    <location>
        <begin position="178"/>
        <end position="199"/>
    </location>
</feature>
<reference evidence="2 3" key="1">
    <citation type="submission" date="2016-05" db="EMBL/GenBank/DDBJ databases">
        <title>Genome sequencing reveals origins of a unique bacterial endosymbiosis in the earliest lineages of terrestrial Fungi.</title>
        <authorList>
            <consortium name="DOE Joint Genome Institute"/>
            <person name="Uehling J."/>
            <person name="Gryganskyi A."/>
            <person name="Hameed K."/>
            <person name="Tschaplinski T."/>
            <person name="Misztal P."/>
            <person name="Wu S."/>
            <person name="Desiro A."/>
            <person name="Vande Pol N."/>
            <person name="Du Z.-Y."/>
            <person name="Zienkiewicz A."/>
            <person name="Zienkiewicz K."/>
            <person name="Morin E."/>
            <person name="Tisserant E."/>
            <person name="Splivallo R."/>
            <person name="Hainaut M."/>
            <person name="Henrissat B."/>
            <person name="Ohm R."/>
            <person name="Kuo A."/>
            <person name="Yan J."/>
            <person name="Lipzen A."/>
            <person name="Nolan M."/>
            <person name="Labutti K."/>
            <person name="Barry K."/>
            <person name="Goldstein A."/>
            <person name="Labbe J."/>
            <person name="Schadt C."/>
            <person name="Tuskan G."/>
            <person name="Grigoriev I."/>
            <person name="Martin F."/>
            <person name="Vilgalys R."/>
            <person name="Bonito G."/>
        </authorList>
    </citation>
    <scope>NUCLEOTIDE SEQUENCE [LARGE SCALE GENOMIC DNA]</scope>
    <source>
        <strain evidence="2 3">AG-77</strain>
    </source>
</reference>
<feature type="compositionally biased region" description="Acidic residues" evidence="1">
    <location>
        <begin position="268"/>
        <end position="291"/>
    </location>
</feature>
<feature type="region of interest" description="Disordered" evidence="1">
    <location>
        <begin position="263"/>
        <end position="291"/>
    </location>
</feature>
<dbReference type="EMBL" id="KV442025">
    <property type="protein sequence ID" value="OAQ32291.1"/>
    <property type="molecule type" value="Genomic_DNA"/>
</dbReference>
<organism evidence="2 3">
    <name type="scientific">Linnemannia elongata AG-77</name>
    <dbReference type="NCBI Taxonomy" id="1314771"/>
    <lineage>
        <taxon>Eukaryota</taxon>
        <taxon>Fungi</taxon>
        <taxon>Fungi incertae sedis</taxon>
        <taxon>Mucoromycota</taxon>
        <taxon>Mortierellomycotina</taxon>
        <taxon>Mortierellomycetes</taxon>
        <taxon>Mortierellales</taxon>
        <taxon>Mortierellaceae</taxon>
        <taxon>Linnemannia</taxon>
    </lineage>
</organism>
<dbReference type="OrthoDB" id="2413393at2759"/>
<proteinExistence type="predicted"/>
<feature type="region of interest" description="Disordered" evidence="1">
    <location>
        <begin position="145"/>
        <end position="164"/>
    </location>
</feature>
<keyword evidence="3" id="KW-1185">Reference proteome</keyword>
<sequence>METSAPAPSPQGMTPCNNCHSPQTHFTHNPMTEGMSCTPMQVHHYIHYVHHCSQCHTTPLACNQRTLQEQQQQAPLPPFHAPWGHQSFVTQWVQHTGWQPSSQLPTAVPGHNHLPLALIPCPYNHQCQHAQVLTCKIALNSTSAHQGPAQSKTSSDKEPHNDNEFDKGVEVLTAAAGSNRILPDGQSLNATDPGGPSTMTDEIAALEEQEKQERQEKLERRRKAIYEARRKSALEKNIAAFDIVHRRYMLPSGQPMLKILRNGKEVASEEDEGQVTDYDSDEDGGEDDNEDAVTQRYNDFVQAVGCCEPLDTTERTILLNYLDTYLLRRCEYAGGRRLDMRGVRNSMAEKILLSIKNQKRTPETWTWSSRKWSREMNKAILHHKKTDSYWKARAALLDDRLAESWQENVEGARRDLDSRAK</sequence>
<dbReference type="AlphaFoldDB" id="A0A197K6F7"/>
<evidence type="ECO:0000313" key="2">
    <source>
        <dbReference type="EMBL" id="OAQ32291.1"/>
    </source>
</evidence>
<name>A0A197K6F7_9FUNG</name>
<gene>
    <name evidence="2" type="ORF">K457DRAFT_29959</name>
</gene>
<accession>A0A197K6F7</accession>
<evidence type="ECO:0000256" key="1">
    <source>
        <dbReference type="SAM" id="MobiDB-lite"/>
    </source>
</evidence>
<evidence type="ECO:0000313" key="3">
    <source>
        <dbReference type="Proteomes" id="UP000078512"/>
    </source>
</evidence>
<protein>
    <submittedName>
        <fullName evidence="2">Uncharacterized protein</fullName>
    </submittedName>
</protein>